<organism evidence="2 3">
    <name type="scientific">Coprinellus micaceus</name>
    <name type="common">Glistening ink-cap mushroom</name>
    <name type="synonym">Coprinus micaceus</name>
    <dbReference type="NCBI Taxonomy" id="71717"/>
    <lineage>
        <taxon>Eukaryota</taxon>
        <taxon>Fungi</taxon>
        <taxon>Dikarya</taxon>
        <taxon>Basidiomycota</taxon>
        <taxon>Agaricomycotina</taxon>
        <taxon>Agaricomycetes</taxon>
        <taxon>Agaricomycetidae</taxon>
        <taxon>Agaricales</taxon>
        <taxon>Agaricineae</taxon>
        <taxon>Psathyrellaceae</taxon>
        <taxon>Coprinellus</taxon>
    </lineage>
</organism>
<feature type="compositionally biased region" description="Polar residues" evidence="1">
    <location>
        <begin position="26"/>
        <end position="40"/>
    </location>
</feature>
<keyword evidence="3" id="KW-1185">Reference proteome</keyword>
<dbReference type="EMBL" id="QPFP01000005">
    <property type="protein sequence ID" value="TEB36943.1"/>
    <property type="molecule type" value="Genomic_DNA"/>
</dbReference>
<proteinExistence type="predicted"/>
<reference evidence="2 3" key="1">
    <citation type="journal article" date="2019" name="Nat. Ecol. Evol.">
        <title>Megaphylogeny resolves global patterns of mushroom evolution.</title>
        <authorList>
            <person name="Varga T."/>
            <person name="Krizsan K."/>
            <person name="Foldi C."/>
            <person name="Dima B."/>
            <person name="Sanchez-Garcia M."/>
            <person name="Sanchez-Ramirez S."/>
            <person name="Szollosi G.J."/>
            <person name="Szarkandi J.G."/>
            <person name="Papp V."/>
            <person name="Albert L."/>
            <person name="Andreopoulos W."/>
            <person name="Angelini C."/>
            <person name="Antonin V."/>
            <person name="Barry K.W."/>
            <person name="Bougher N.L."/>
            <person name="Buchanan P."/>
            <person name="Buyck B."/>
            <person name="Bense V."/>
            <person name="Catcheside P."/>
            <person name="Chovatia M."/>
            <person name="Cooper J."/>
            <person name="Damon W."/>
            <person name="Desjardin D."/>
            <person name="Finy P."/>
            <person name="Geml J."/>
            <person name="Haridas S."/>
            <person name="Hughes K."/>
            <person name="Justo A."/>
            <person name="Karasinski D."/>
            <person name="Kautmanova I."/>
            <person name="Kiss B."/>
            <person name="Kocsube S."/>
            <person name="Kotiranta H."/>
            <person name="LaButti K.M."/>
            <person name="Lechner B.E."/>
            <person name="Liimatainen K."/>
            <person name="Lipzen A."/>
            <person name="Lukacs Z."/>
            <person name="Mihaltcheva S."/>
            <person name="Morgado L.N."/>
            <person name="Niskanen T."/>
            <person name="Noordeloos M.E."/>
            <person name="Ohm R.A."/>
            <person name="Ortiz-Santana B."/>
            <person name="Ovrebo C."/>
            <person name="Racz N."/>
            <person name="Riley R."/>
            <person name="Savchenko A."/>
            <person name="Shiryaev A."/>
            <person name="Soop K."/>
            <person name="Spirin V."/>
            <person name="Szebenyi C."/>
            <person name="Tomsovsky M."/>
            <person name="Tulloss R.E."/>
            <person name="Uehling J."/>
            <person name="Grigoriev I.V."/>
            <person name="Vagvolgyi C."/>
            <person name="Papp T."/>
            <person name="Martin F.M."/>
            <person name="Miettinen O."/>
            <person name="Hibbett D.S."/>
            <person name="Nagy L.G."/>
        </authorList>
    </citation>
    <scope>NUCLEOTIDE SEQUENCE [LARGE SCALE GENOMIC DNA]</scope>
    <source>
        <strain evidence="2 3">FP101781</strain>
    </source>
</reference>
<feature type="region of interest" description="Disordered" evidence="1">
    <location>
        <begin position="170"/>
        <end position="191"/>
    </location>
</feature>
<evidence type="ECO:0000256" key="1">
    <source>
        <dbReference type="SAM" id="MobiDB-lite"/>
    </source>
</evidence>
<comment type="caution">
    <text evidence="2">The sequence shown here is derived from an EMBL/GenBank/DDBJ whole genome shotgun (WGS) entry which is preliminary data.</text>
</comment>
<dbReference type="AlphaFoldDB" id="A0A4Y7TRY3"/>
<feature type="compositionally biased region" description="Basic and acidic residues" evidence="1">
    <location>
        <begin position="347"/>
        <end position="356"/>
    </location>
</feature>
<evidence type="ECO:0000313" key="3">
    <source>
        <dbReference type="Proteomes" id="UP000298030"/>
    </source>
</evidence>
<feature type="region of interest" description="Disordered" evidence="1">
    <location>
        <begin position="338"/>
        <end position="408"/>
    </location>
</feature>
<feature type="compositionally biased region" description="Polar residues" evidence="1">
    <location>
        <begin position="177"/>
        <end position="191"/>
    </location>
</feature>
<gene>
    <name evidence="2" type="ORF">FA13DRAFT_1706123</name>
</gene>
<sequence>MALGDALEDLVEGKGMAKRKFKPACSPSSPADQKRASGTATPDFGFPAASSLRPRPGFASSSYPCKAIAPICPRPERPPRTHTRSLSAAPQFTIDTIPPQFPLALPLRYVREIAGAPPCSTGWTRSPSVRDLDQPLLDTVVRWGALCDSRRQTGKRGGGIWEGLRGKLRPEVETTTRSETPTDSSKLSTEACQDVPLTKTSLRYHFPLFSLPPTVNSNLIGTGYDGVASLPRPTPASRISVASPLTSEPRLLDVRPAHTNCTLPNAPYPTRRWSGEARRVDHSAPCRPGVARESGSCQERRGLANILDLRTTFRVRAQWPPPFPTNFDYLPRLPGNLDPPCLTPRTRPQETQDSDCRNGTSTNTSLHDSFPSSHYRQPSSPAQQPWHTTPEDLSFCPPSHPASPPPLYPANYTSRTFAHPGCAVPNAPYPLQSTRRNGRWLCSLQSRCGESLGVVVLESRKGGSGGGGGGGGGCKWIVTWRPAASCGTPDLPATPWTRRRSEFADGIPSENTAAPAFPGASRPSLFPVFPDECRLPMSHRRSSRARFPSQMPCPLRCLHDTGILRYFHTPGSMSDRFTPTSACWTILTSIPEPLHPDVKSLSSLPPTDHRHDVRSPRGKTSTRTLTPGHFVCSRRLPGQCMLLALPPAPFQPFVPERKDAHGSRMLYAYPDPLALVLIAGSRRVVDAVVVVAWHWSLRRGELVDDLHARKSEVIGGMGKQSSLTNARIHRWKRLLGATISTRVMCHQSIPLLEDPCGTTVLLVLVGAGGRVG</sequence>
<evidence type="ECO:0000313" key="2">
    <source>
        <dbReference type="EMBL" id="TEB36943.1"/>
    </source>
</evidence>
<protein>
    <submittedName>
        <fullName evidence="2">Uncharacterized protein</fullName>
    </submittedName>
</protein>
<name>A0A4Y7TRY3_COPMI</name>
<dbReference type="Proteomes" id="UP000298030">
    <property type="component" value="Unassembled WGS sequence"/>
</dbReference>
<accession>A0A4Y7TRY3</accession>
<feature type="compositionally biased region" description="Polar residues" evidence="1">
    <location>
        <begin position="357"/>
        <end position="387"/>
    </location>
</feature>
<feature type="compositionally biased region" description="Pro residues" evidence="1">
    <location>
        <begin position="398"/>
        <end position="408"/>
    </location>
</feature>
<feature type="region of interest" description="Disordered" evidence="1">
    <location>
        <begin position="597"/>
        <end position="626"/>
    </location>
</feature>
<feature type="region of interest" description="Disordered" evidence="1">
    <location>
        <begin position="17"/>
        <end position="49"/>
    </location>
</feature>